<dbReference type="Pfam" id="PF00567">
    <property type="entry name" value="TUDOR"/>
    <property type="match status" value="1"/>
</dbReference>
<feature type="domain" description="Tudor" evidence="3">
    <location>
        <begin position="290"/>
        <end position="352"/>
    </location>
</feature>
<dbReference type="SUPFAM" id="SSF63748">
    <property type="entry name" value="Tudor/PWWP/MBT"/>
    <property type="match status" value="1"/>
</dbReference>
<sequence>MGWKSTTAFLTLTFFGLGSLVYLLLKHNEEDEDFFRPHISKTHIRRVKVPIECIGIVIGHCGNTIKEIEAKSDAKIQIIEDCNTSEDYKICVIKGKPEATQFAESLIHEIIVNQALIETYEMYVPSEACGRIIGKNGDNIRLISRNSNAKIMVSNLPVSPNSLEKKIIIKGTSEQIALAKLLVEQKIEEYLEFRNQMETQVSSRAPRNKQKYLLPAKGESKNVDSHPQKQKFVATSSNGLIEVYVCAIETPDKFWLQMVGPSTVELDKLIEQMTDYYTKDENQERHKLREVKNGQVVAAPFPYDNKWYRAEIQEIVKGSEESDIVLYYVDYGDSSKCKESTVYELRTDFLRLRFQAIECMLAKVKPR</sequence>
<gene>
    <name evidence="4" type="ORF">RUM44_005361</name>
</gene>
<evidence type="ECO:0000313" key="5">
    <source>
        <dbReference type="Proteomes" id="UP001359485"/>
    </source>
</evidence>
<accession>A0ABR1ADB9</accession>
<evidence type="ECO:0000256" key="1">
    <source>
        <dbReference type="PROSITE-ProRule" id="PRU00117"/>
    </source>
</evidence>
<dbReference type="Pfam" id="PF00013">
    <property type="entry name" value="KH_1"/>
    <property type="match status" value="2"/>
</dbReference>
<dbReference type="PROSITE" id="PS50084">
    <property type="entry name" value="KH_TYPE_1"/>
    <property type="match status" value="2"/>
</dbReference>
<keyword evidence="5" id="KW-1185">Reference proteome</keyword>
<dbReference type="InterPro" id="IPR004088">
    <property type="entry name" value="KH_dom_type_1"/>
</dbReference>
<dbReference type="InterPro" id="IPR050621">
    <property type="entry name" value="Tudor_domain_containing"/>
</dbReference>
<evidence type="ECO:0000256" key="2">
    <source>
        <dbReference type="SAM" id="Phobius"/>
    </source>
</evidence>
<dbReference type="PANTHER" id="PTHR22948:SF29">
    <property type="entry name" value="FI02030P-RELATED"/>
    <property type="match status" value="1"/>
</dbReference>
<dbReference type="SMART" id="SM00322">
    <property type="entry name" value="KH"/>
    <property type="match status" value="2"/>
</dbReference>
<dbReference type="InterPro" id="IPR036612">
    <property type="entry name" value="KH_dom_type_1_sf"/>
</dbReference>
<keyword evidence="2" id="KW-1133">Transmembrane helix</keyword>
<dbReference type="EMBL" id="JAWJWF010000053">
    <property type="protein sequence ID" value="KAK6617004.1"/>
    <property type="molecule type" value="Genomic_DNA"/>
</dbReference>
<name>A0ABR1ADB9_POLSC</name>
<dbReference type="Gene3D" id="2.40.50.90">
    <property type="match status" value="2"/>
</dbReference>
<reference evidence="4 5" key="1">
    <citation type="submission" date="2023-09" db="EMBL/GenBank/DDBJ databases">
        <title>Genomes of two closely related lineages of the louse Polyplax serrata with different host specificities.</title>
        <authorList>
            <person name="Martinu J."/>
            <person name="Tarabai H."/>
            <person name="Stefka J."/>
            <person name="Hypsa V."/>
        </authorList>
    </citation>
    <scope>NUCLEOTIDE SEQUENCE [LARGE SCALE GENOMIC DNA]</scope>
    <source>
        <strain evidence="4">98ZLc_SE</strain>
    </source>
</reference>
<dbReference type="PANTHER" id="PTHR22948">
    <property type="entry name" value="TUDOR DOMAIN CONTAINING PROTEIN"/>
    <property type="match status" value="1"/>
</dbReference>
<keyword evidence="2" id="KW-0812">Transmembrane</keyword>
<protein>
    <recommendedName>
        <fullName evidence="3">Tudor domain-containing protein</fullName>
    </recommendedName>
</protein>
<comment type="caution">
    <text evidence="4">The sequence shown here is derived from an EMBL/GenBank/DDBJ whole genome shotgun (WGS) entry which is preliminary data.</text>
</comment>
<dbReference type="InterPro" id="IPR004087">
    <property type="entry name" value="KH_dom"/>
</dbReference>
<dbReference type="Gene3D" id="3.30.1370.10">
    <property type="entry name" value="K Homology domain, type 1"/>
    <property type="match status" value="2"/>
</dbReference>
<evidence type="ECO:0000313" key="4">
    <source>
        <dbReference type="EMBL" id="KAK6617004.1"/>
    </source>
</evidence>
<dbReference type="InterPro" id="IPR035437">
    <property type="entry name" value="SNase_OB-fold_sf"/>
</dbReference>
<dbReference type="InterPro" id="IPR002999">
    <property type="entry name" value="Tudor"/>
</dbReference>
<proteinExistence type="predicted"/>
<dbReference type="SUPFAM" id="SSF54791">
    <property type="entry name" value="Eukaryotic type KH-domain (KH-domain type I)"/>
    <property type="match status" value="2"/>
</dbReference>
<evidence type="ECO:0000259" key="3">
    <source>
        <dbReference type="PROSITE" id="PS50304"/>
    </source>
</evidence>
<keyword evidence="1" id="KW-0694">RNA-binding</keyword>
<dbReference type="PROSITE" id="PS50304">
    <property type="entry name" value="TUDOR"/>
    <property type="match status" value="1"/>
</dbReference>
<organism evidence="4 5">
    <name type="scientific">Polyplax serrata</name>
    <name type="common">Common mouse louse</name>
    <dbReference type="NCBI Taxonomy" id="468196"/>
    <lineage>
        <taxon>Eukaryota</taxon>
        <taxon>Metazoa</taxon>
        <taxon>Ecdysozoa</taxon>
        <taxon>Arthropoda</taxon>
        <taxon>Hexapoda</taxon>
        <taxon>Insecta</taxon>
        <taxon>Pterygota</taxon>
        <taxon>Neoptera</taxon>
        <taxon>Paraneoptera</taxon>
        <taxon>Psocodea</taxon>
        <taxon>Troctomorpha</taxon>
        <taxon>Phthiraptera</taxon>
        <taxon>Anoplura</taxon>
        <taxon>Polyplacidae</taxon>
        <taxon>Polyplax</taxon>
    </lineage>
</organism>
<dbReference type="SMART" id="SM00333">
    <property type="entry name" value="TUDOR"/>
    <property type="match status" value="1"/>
</dbReference>
<feature type="transmembrane region" description="Helical" evidence="2">
    <location>
        <begin position="6"/>
        <end position="25"/>
    </location>
</feature>
<dbReference type="Proteomes" id="UP001359485">
    <property type="component" value="Unassembled WGS sequence"/>
</dbReference>
<keyword evidence="2" id="KW-0472">Membrane</keyword>